<evidence type="ECO:0000256" key="2">
    <source>
        <dbReference type="ARBA" id="ARBA00005370"/>
    </source>
</evidence>
<name>A0A097IVW3_9POXV</name>
<dbReference type="EMBL" id="KM595078">
    <property type="protein sequence ID" value="AIT70716.1"/>
    <property type="molecule type" value="Genomic_DNA"/>
</dbReference>
<dbReference type="GO" id="GO:0044423">
    <property type="term" value="C:virion component"/>
    <property type="evidence" value="ECO:0007669"/>
    <property type="project" value="UniProtKB-KW"/>
</dbReference>
<evidence type="ECO:0000256" key="1">
    <source>
        <dbReference type="ARBA" id="ARBA00004328"/>
    </source>
</evidence>
<proteinExistence type="inferred from homology"/>
<dbReference type="GO" id="GO:0000428">
    <property type="term" value="C:DNA-directed RNA polymerase complex"/>
    <property type="evidence" value="ECO:0007669"/>
    <property type="project" value="UniProtKB-KW"/>
</dbReference>
<evidence type="ECO:0000256" key="6">
    <source>
        <dbReference type="ARBA" id="ARBA00022679"/>
    </source>
</evidence>
<evidence type="ECO:0000256" key="8">
    <source>
        <dbReference type="ARBA" id="ARBA00023163"/>
    </source>
</evidence>
<dbReference type="Proteomes" id="UP000121784">
    <property type="component" value="Segment"/>
</dbReference>
<comment type="subcellular location">
    <subcellularLocation>
        <location evidence="1">Virion</location>
    </subcellularLocation>
</comment>
<keyword evidence="7" id="KW-0946">Virion</keyword>
<keyword evidence="6" id="KW-0808">Transferase</keyword>
<comment type="catalytic activity">
    <reaction evidence="9">
        <text>RNA(n) + a ribonucleoside 5'-triphosphate = RNA(n+1) + diphosphate</text>
        <dbReference type="Rhea" id="RHEA:21248"/>
        <dbReference type="Rhea" id="RHEA-COMP:14527"/>
        <dbReference type="Rhea" id="RHEA-COMP:17342"/>
        <dbReference type="ChEBI" id="CHEBI:33019"/>
        <dbReference type="ChEBI" id="CHEBI:61557"/>
        <dbReference type="ChEBI" id="CHEBI:140395"/>
        <dbReference type="EC" id="2.7.7.6"/>
    </reaction>
</comment>
<accession>A0A097IVW3</accession>
<evidence type="ECO:0000256" key="4">
    <source>
        <dbReference type="ARBA" id="ARBA00015780"/>
    </source>
</evidence>
<dbReference type="EC" id="2.7.7.6" evidence="3"/>
<dbReference type="GO" id="GO:0019083">
    <property type="term" value="P:viral transcription"/>
    <property type="evidence" value="ECO:0007669"/>
    <property type="project" value="InterPro"/>
</dbReference>
<dbReference type="GO" id="GO:0003677">
    <property type="term" value="F:DNA binding"/>
    <property type="evidence" value="ECO:0007669"/>
    <property type="project" value="InterPro"/>
</dbReference>
<comment type="similarity">
    <text evidence="2">Belongs to the poxviridae DNA-directed RNA polymerase 18 kDa subunit family.</text>
</comment>
<dbReference type="Pfam" id="PF03293">
    <property type="entry name" value="Pox_RNA_pol"/>
    <property type="match status" value="1"/>
</dbReference>
<evidence type="ECO:0000256" key="9">
    <source>
        <dbReference type="ARBA" id="ARBA00048552"/>
    </source>
</evidence>
<evidence type="ECO:0000256" key="3">
    <source>
        <dbReference type="ARBA" id="ARBA00012418"/>
    </source>
</evidence>
<dbReference type="InterPro" id="IPR004973">
    <property type="entry name" value="DNA-dir_RNA_pol_18kDa_poxviral"/>
</dbReference>
<evidence type="ECO:0000256" key="5">
    <source>
        <dbReference type="ARBA" id="ARBA00022478"/>
    </source>
</evidence>
<organism evidence="10 11">
    <name type="scientific">Cotia virus</name>
    <dbReference type="NCBI Taxonomy" id="39444"/>
    <lineage>
        <taxon>Viruses</taxon>
        <taxon>Varidnaviria</taxon>
        <taxon>Bamfordvirae</taxon>
        <taxon>Nucleocytoviricota</taxon>
        <taxon>Pokkesviricetes</taxon>
        <taxon>Chitovirales</taxon>
        <taxon>Poxviridae</taxon>
        <taxon>Chordopoxvirinae</taxon>
        <taxon>Oryzopoxvirus</taxon>
        <taxon>Oryzopoxvirus cotia</taxon>
    </lineage>
</organism>
<keyword evidence="5" id="KW-0240">DNA-directed RNA polymerase</keyword>
<evidence type="ECO:0000256" key="7">
    <source>
        <dbReference type="ARBA" id="ARBA00022844"/>
    </source>
</evidence>
<keyword evidence="8" id="KW-0804">Transcription</keyword>
<sequence>MSTFTKNVYLPVTLHPHELNLDIKKNIKDAVYKEYLHRESGGLMAKKIEIFNDKVLPLGELINNTILVKVPCSVTYKYYKNGDVVRGTLNIEDESNVRVLCGDLICKLGRDSGTVSFNNSKYCLIRNGSVYDNSSEISVVLKEEQQGSDSNFVFFASIIDV</sequence>
<evidence type="ECO:0000313" key="10">
    <source>
        <dbReference type="EMBL" id="AIT70716.1"/>
    </source>
</evidence>
<protein>
    <recommendedName>
        <fullName evidence="4">DNA-directed RNA polymerase 18 kDa subunit</fullName>
        <ecNumber evidence="3">2.7.7.6</ecNumber>
    </recommendedName>
</protein>
<dbReference type="GO" id="GO:0003899">
    <property type="term" value="F:DNA-directed RNA polymerase activity"/>
    <property type="evidence" value="ECO:0007669"/>
    <property type="project" value="UniProtKB-EC"/>
</dbReference>
<gene>
    <name evidence="10" type="primary">101</name>
</gene>
<reference evidence="10 11" key="1">
    <citation type="submission" date="2014-09" db="EMBL/GenBank/DDBJ databases">
        <title>Complete Genome Sequence of the Embu Virus Strain SPAn 880.</title>
        <authorList>
            <person name="Ibrahim M.S."/>
            <person name="Antwerpen M.H."/>
            <person name="Georgi E."/>
            <person name="Vette P."/>
            <person name="Zoeller G."/>
            <person name="Meyer H."/>
        </authorList>
    </citation>
    <scope>NUCLEOTIDE SEQUENCE [LARGE SCALE GENOMIC DNA]</scope>
    <source>
        <strain evidence="10">SPAn880</strain>
    </source>
</reference>
<evidence type="ECO:0000313" key="11">
    <source>
        <dbReference type="Proteomes" id="UP000121784"/>
    </source>
</evidence>